<dbReference type="InterPro" id="IPR007278">
    <property type="entry name" value="DUF397"/>
</dbReference>
<organism evidence="2 3">
    <name type="scientific">Kibdelosporangium aridum</name>
    <dbReference type="NCBI Taxonomy" id="2030"/>
    <lineage>
        <taxon>Bacteria</taxon>
        <taxon>Bacillati</taxon>
        <taxon>Actinomycetota</taxon>
        <taxon>Actinomycetes</taxon>
        <taxon>Pseudonocardiales</taxon>
        <taxon>Pseudonocardiaceae</taxon>
        <taxon>Kibdelosporangium</taxon>
    </lineage>
</organism>
<dbReference type="Pfam" id="PF04149">
    <property type="entry name" value="DUF397"/>
    <property type="match status" value="1"/>
</dbReference>
<proteinExistence type="predicted"/>
<dbReference type="OrthoDB" id="3430276at2"/>
<evidence type="ECO:0000259" key="1">
    <source>
        <dbReference type="Pfam" id="PF04149"/>
    </source>
</evidence>
<reference evidence="2 3" key="1">
    <citation type="submission" date="2018-05" db="EMBL/GenBank/DDBJ databases">
        <title>Evolution of GPA BGCs.</title>
        <authorList>
            <person name="Waglechner N."/>
            <person name="Wright G.D."/>
        </authorList>
    </citation>
    <scope>NUCLEOTIDE SEQUENCE [LARGE SCALE GENOMIC DNA]</scope>
    <source>
        <strain evidence="2 3">A82846</strain>
    </source>
</reference>
<gene>
    <name evidence="2" type="ORF">DMH04_56145</name>
</gene>
<protein>
    <submittedName>
        <fullName evidence="2">DUF397 domain-containing protein</fullName>
    </submittedName>
</protein>
<name>A0A428XT04_KIBAR</name>
<evidence type="ECO:0000313" key="3">
    <source>
        <dbReference type="Proteomes" id="UP000287547"/>
    </source>
</evidence>
<dbReference type="AlphaFoldDB" id="A0A428XT04"/>
<accession>A0A428XT04</accession>
<feature type="domain" description="DUF397" evidence="1">
    <location>
        <begin position="9"/>
        <end position="61"/>
    </location>
</feature>
<evidence type="ECO:0000313" key="2">
    <source>
        <dbReference type="EMBL" id="RSM58477.1"/>
    </source>
</evidence>
<comment type="caution">
    <text evidence="2">The sequence shown here is derived from an EMBL/GenBank/DDBJ whole genome shotgun (WGS) entry which is preliminary data.</text>
</comment>
<dbReference type="EMBL" id="QHKI01000141">
    <property type="protein sequence ID" value="RSM58477.1"/>
    <property type="molecule type" value="Genomic_DNA"/>
</dbReference>
<dbReference type="Proteomes" id="UP000287547">
    <property type="component" value="Unassembled WGS sequence"/>
</dbReference>
<dbReference type="RefSeq" id="WP_037255206.1">
    <property type="nucleotide sequence ID" value="NZ_QHKI01000141.1"/>
</dbReference>
<sequence length="62" mass="6525">MTVSELAGAAWRKSSRSGAGNDCVEIALAHTGASVRDSKNPEAGMLRFDTAGWATFLVATKR</sequence>